<organism evidence="1 2">
    <name type="scientific">Puccinia graminis f. sp. tritici</name>
    <dbReference type="NCBI Taxonomy" id="56615"/>
    <lineage>
        <taxon>Eukaryota</taxon>
        <taxon>Fungi</taxon>
        <taxon>Dikarya</taxon>
        <taxon>Basidiomycota</taxon>
        <taxon>Pucciniomycotina</taxon>
        <taxon>Pucciniomycetes</taxon>
        <taxon>Pucciniales</taxon>
        <taxon>Pucciniaceae</taxon>
        <taxon>Puccinia</taxon>
    </lineage>
</organism>
<proteinExistence type="predicted"/>
<dbReference type="EMBL" id="VSWC01000145">
    <property type="protein sequence ID" value="KAA1077001.1"/>
    <property type="molecule type" value="Genomic_DNA"/>
</dbReference>
<dbReference type="Proteomes" id="UP000324748">
    <property type="component" value="Unassembled WGS sequence"/>
</dbReference>
<dbReference type="AlphaFoldDB" id="A0A5B0MJW4"/>
<evidence type="ECO:0000313" key="1">
    <source>
        <dbReference type="EMBL" id="KAA1077001.1"/>
    </source>
</evidence>
<protein>
    <submittedName>
        <fullName evidence="1">Uncharacterized protein</fullName>
    </submittedName>
</protein>
<reference evidence="1 2" key="1">
    <citation type="submission" date="2019-05" db="EMBL/GenBank/DDBJ databases">
        <title>Emergence of the Ug99 lineage of the wheat stem rust pathogen through somatic hybridization.</title>
        <authorList>
            <person name="Li F."/>
            <person name="Upadhyaya N.M."/>
            <person name="Sperschneider J."/>
            <person name="Matny O."/>
            <person name="Nguyen-Phuc H."/>
            <person name="Mago R."/>
            <person name="Raley C."/>
            <person name="Miller M.E."/>
            <person name="Silverstein K.A.T."/>
            <person name="Henningsen E."/>
            <person name="Hirsch C.D."/>
            <person name="Visser B."/>
            <person name="Pretorius Z.A."/>
            <person name="Steffenson B.J."/>
            <person name="Schwessinger B."/>
            <person name="Dodds P.N."/>
            <person name="Figueroa M."/>
        </authorList>
    </citation>
    <scope>NUCLEOTIDE SEQUENCE [LARGE SCALE GENOMIC DNA]</scope>
    <source>
        <strain evidence="1">21-0</strain>
    </source>
</reference>
<gene>
    <name evidence="1" type="ORF">PGT21_026552</name>
</gene>
<sequence>MLSCEPSGHWGWGSHSRNLKDAGSDYPTRLTCAGSDDPTRLTSSHLSWSLPESLRSRKWLLHSTELFLISCSPVNLLVTGAGVVTPGISKMPELITPLILPCLMQG</sequence>
<name>A0A5B0MJW4_PUCGR</name>
<evidence type="ECO:0000313" key="2">
    <source>
        <dbReference type="Proteomes" id="UP000324748"/>
    </source>
</evidence>
<accession>A0A5B0MJW4</accession>
<keyword evidence="2" id="KW-1185">Reference proteome</keyword>
<comment type="caution">
    <text evidence="1">The sequence shown here is derived from an EMBL/GenBank/DDBJ whole genome shotgun (WGS) entry which is preliminary data.</text>
</comment>